<evidence type="ECO:0000259" key="9">
    <source>
        <dbReference type="Pfam" id="PF07540"/>
    </source>
</evidence>
<comment type="function">
    <text evidence="5">Required for synthesis of 60S ribosomal subunits and the transport of pre-ribosomes from the nucleoplasm to the cytoplasm.</text>
</comment>
<dbReference type="Pfam" id="PF03914">
    <property type="entry name" value="CBF"/>
    <property type="match status" value="1"/>
</dbReference>
<evidence type="ECO:0000256" key="7">
    <source>
        <dbReference type="SAM" id="MobiDB-lite"/>
    </source>
</evidence>
<evidence type="ECO:0000256" key="4">
    <source>
        <dbReference type="ARBA" id="ARBA00023242"/>
    </source>
</evidence>
<evidence type="ECO:0000256" key="6">
    <source>
        <dbReference type="SAM" id="Coils"/>
    </source>
</evidence>
<feature type="region of interest" description="Disordered" evidence="7">
    <location>
        <begin position="45"/>
        <end position="153"/>
    </location>
</feature>
<evidence type="ECO:0000259" key="8">
    <source>
        <dbReference type="Pfam" id="PF03914"/>
    </source>
</evidence>
<comment type="subcellular location">
    <subcellularLocation>
        <location evidence="1 5">Nucleus</location>
        <location evidence="1 5">Nucleolus</location>
    </subcellularLocation>
</comment>
<feature type="compositionally biased region" description="Basic and acidic residues" evidence="7">
    <location>
        <begin position="8"/>
        <end position="24"/>
    </location>
</feature>
<feature type="compositionally biased region" description="Acidic residues" evidence="7">
    <location>
        <begin position="107"/>
        <end position="126"/>
    </location>
</feature>
<dbReference type="Pfam" id="PF07540">
    <property type="entry name" value="NOC3p"/>
    <property type="match status" value="1"/>
</dbReference>
<keyword evidence="4" id="KW-0539">Nucleus</keyword>
<feature type="region of interest" description="Disordered" evidence="7">
    <location>
        <begin position="1"/>
        <end position="27"/>
    </location>
</feature>
<feature type="coiled-coil region" evidence="6">
    <location>
        <begin position="406"/>
        <end position="433"/>
    </location>
</feature>
<evidence type="ECO:0000256" key="3">
    <source>
        <dbReference type="ARBA" id="ARBA00023054"/>
    </source>
</evidence>
<dbReference type="GO" id="GO:0042254">
    <property type="term" value="P:ribosome biogenesis"/>
    <property type="evidence" value="ECO:0007669"/>
    <property type="project" value="UniProtKB-KW"/>
</dbReference>
<dbReference type="AlphaFoldDB" id="A0A1V2LMN2"/>
<keyword evidence="3 6" id="KW-0175">Coiled coil</keyword>
<dbReference type="EMBL" id="MQVM01000010">
    <property type="protein sequence ID" value="ONH74350.1"/>
    <property type="molecule type" value="Genomic_DNA"/>
</dbReference>
<evidence type="ECO:0000256" key="1">
    <source>
        <dbReference type="ARBA" id="ARBA00004604"/>
    </source>
</evidence>
<comment type="caution">
    <text evidence="10">The sequence shown here is derived from an EMBL/GenBank/DDBJ whole genome shotgun (WGS) entry which is preliminary data.</text>
</comment>
<dbReference type="InterPro" id="IPR011501">
    <property type="entry name" value="Noc3_N"/>
</dbReference>
<accession>A0A1V2LMN2</accession>
<evidence type="ECO:0000313" key="11">
    <source>
        <dbReference type="Proteomes" id="UP000189274"/>
    </source>
</evidence>
<feature type="domain" description="Nucleolar complex-associated protein 3 N-terminal" evidence="9">
    <location>
        <begin position="159"/>
        <end position="249"/>
    </location>
</feature>
<dbReference type="PANTHER" id="PTHR14428:SF5">
    <property type="entry name" value="NUCLEOLAR COMPLEX PROTEIN 3 HOMOLOG"/>
    <property type="match status" value="1"/>
</dbReference>
<keyword evidence="5" id="KW-0690">Ribosome biogenesis</keyword>
<dbReference type="PIRSF" id="PIRSF028977">
    <property type="entry name" value="Nucleolar_complex_p3"/>
    <property type="match status" value="1"/>
</dbReference>
<dbReference type="Proteomes" id="UP000189274">
    <property type="component" value="Unassembled WGS sequence"/>
</dbReference>
<dbReference type="GO" id="GO:0005730">
    <property type="term" value="C:nucleolus"/>
    <property type="evidence" value="ECO:0007669"/>
    <property type="project" value="UniProtKB-SubCell"/>
</dbReference>
<evidence type="ECO:0000313" key="10">
    <source>
        <dbReference type="EMBL" id="ONH74350.1"/>
    </source>
</evidence>
<evidence type="ECO:0000256" key="2">
    <source>
        <dbReference type="ARBA" id="ARBA00007797"/>
    </source>
</evidence>
<sequence>MGKRRVKRASELRNVKRRKEEDSKLQSSVFSRVEDDISDIEVDDQNEEYMEVPEEIEDEEAEDYERIPRAFNDPDADGEEGLPIRRSDGTLQRRIIMKTSKPTNDEAANDEEDGVSGEEEAEDPETREEKQRPGAGEEFDEEADESYKGLTPEEKVIKTKEDIAEMAQNLIENPEENILQLSRLRRMSNSKNPLTAKLAILAMVPVFKSIAPSYHIRALSESEKKEKVSREVAKLRLFEQHLVLNYKHYVELLAEKAAKFSTQPKVTSLDAEMGIIASNAACELASALRYFNFRKEVLKIITRRVMKKPQNEHELKVFKKCVSTLEELLVEDASNGDISLELVVLLSKSIRRRAFNVDESIINILLSLTVLNDYSPNSRENDDSPKLKKKDRIHLSKKERKQLKERKLIDKEMREAEQAVTAEQREKNQAQILKMLLLFYLEILKARPVKLMAAVLESLSRFGHMVNIDLMGDFLQVMREIAEEILINKDLNSNEVRQVLLCIITSFSLVANLPSRKVVVDLNKFVDYLYSLLPNLSLDTEIEFSHKTLRLMDPLSSELNIKPSVNVSTKAELLLRCLNAIFFNSKSGSSKRALAFTKRLYLAALHLPEKSSVASMKFIDKLIGRYDDIKTLYSTEDRVQNGIYNAEIDETERANTEVAVLWENVLLDKHYATNVAMGARHLFKNAK</sequence>
<comment type="similarity">
    <text evidence="2 5">Belongs to the CBF/MAK21 family.</text>
</comment>
<protein>
    <recommendedName>
        <fullName evidence="5">Nucleolar complex-associated protein 3</fullName>
    </recommendedName>
</protein>
<dbReference type="VEuPathDB" id="FungiDB:C5L36_0A10450"/>
<gene>
    <name evidence="10" type="ORF">BOH78_2498</name>
</gene>
<dbReference type="GO" id="GO:0006270">
    <property type="term" value="P:DNA replication initiation"/>
    <property type="evidence" value="ECO:0007669"/>
    <property type="project" value="TreeGrafter"/>
</dbReference>
<proteinExistence type="inferred from homology"/>
<dbReference type="InterPro" id="IPR005612">
    <property type="entry name" value="CCAAT-binding_factor"/>
</dbReference>
<dbReference type="PANTHER" id="PTHR14428">
    <property type="entry name" value="NUCLEOLAR COMPLEX PROTEIN 3"/>
    <property type="match status" value="1"/>
</dbReference>
<reference evidence="11" key="1">
    <citation type="journal article" date="2017" name="Genome Announc.">
        <title>Genome sequences of Cyberlindnera fabianii 65, Pichia kudriavzevii 129, and Saccharomyces cerevisiae 131 isolated from fermented masau fruits in Zimbabwe.</title>
        <authorList>
            <person name="van Rijswijck I.M.H."/>
            <person name="Derks M.F.L."/>
            <person name="Abee T."/>
            <person name="de Ridder D."/>
            <person name="Smid E.J."/>
        </authorList>
    </citation>
    <scope>NUCLEOTIDE SEQUENCE [LARGE SCALE GENOMIC DNA]</scope>
    <source>
        <strain evidence="11">129</strain>
    </source>
</reference>
<feature type="compositionally biased region" description="Acidic residues" evidence="7">
    <location>
        <begin position="45"/>
        <end position="63"/>
    </location>
</feature>
<feature type="domain" description="CCAAT-binding factor" evidence="8">
    <location>
        <begin position="500"/>
        <end position="678"/>
    </location>
</feature>
<name>A0A1V2LMN2_PICKU</name>
<organism evidence="10 11">
    <name type="scientific">Pichia kudriavzevii</name>
    <name type="common">Yeast</name>
    <name type="synonym">Issatchenkia orientalis</name>
    <dbReference type="NCBI Taxonomy" id="4909"/>
    <lineage>
        <taxon>Eukaryota</taxon>
        <taxon>Fungi</taxon>
        <taxon>Dikarya</taxon>
        <taxon>Ascomycota</taxon>
        <taxon>Saccharomycotina</taxon>
        <taxon>Pichiomycetes</taxon>
        <taxon>Pichiales</taxon>
        <taxon>Pichiaceae</taxon>
        <taxon>Pichia</taxon>
    </lineage>
</organism>
<dbReference type="InterPro" id="IPR016903">
    <property type="entry name" value="Nucleolar_cplx-assoc_3"/>
</dbReference>
<dbReference type="GO" id="GO:0003682">
    <property type="term" value="F:chromatin binding"/>
    <property type="evidence" value="ECO:0007669"/>
    <property type="project" value="TreeGrafter"/>
</dbReference>
<evidence type="ECO:0000256" key="5">
    <source>
        <dbReference type="PIRNR" id="PIRNR028977"/>
    </source>
</evidence>